<dbReference type="PANTHER" id="PTHR43877">
    <property type="entry name" value="AMINOALKYLPHOSPHONATE N-ACETYLTRANSFERASE-RELATED-RELATED"/>
    <property type="match status" value="1"/>
</dbReference>
<evidence type="ECO:0000256" key="2">
    <source>
        <dbReference type="ARBA" id="ARBA00023315"/>
    </source>
</evidence>
<dbReference type="CDD" id="cd04301">
    <property type="entry name" value="NAT_SF"/>
    <property type="match status" value="1"/>
</dbReference>
<dbReference type="Gene3D" id="3.40.50.150">
    <property type="entry name" value="Vaccinia Virus protein VP39"/>
    <property type="match status" value="1"/>
</dbReference>
<comment type="caution">
    <text evidence="5">The sequence shown here is derived from an EMBL/GenBank/DDBJ whole genome shotgun (WGS) entry which is preliminary data.</text>
</comment>
<evidence type="ECO:0000256" key="1">
    <source>
        <dbReference type="ARBA" id="ARBA00022679"/>
    </source>
</evidence>
<feature type="domain" description="N-acetyltransferase" evidence="4">
    <location>
        <begin position="3"/>
        <end position="162"/>
    </location>
</feature>
<gene>
    <name evidence="5" type="ORF">QUG92_05900</name>
</gene>
<dbReference type="Gene3D" id="3.40.630.30">
    <property type="match status" value="1"/>
</dbReference>
<dbReference type="InterPro" id="IPR050832">
    <property type="entry name" value="Bact_Acetyltransf"/>
</dbReference>
<dbReference type="Pfam" id="PF00583">
    <property type="entry name" value="Acetyltransf_1"/>
    <property type="match status" value="1"/>
</dbReference>
<dbReference type="PROSITE" id="PS51186">
    <property type="entry name" value="GNAT"/>
    <property type="match status" value="1"/>
</dbReference>
<evidence type="ECO:0000313" key="6">
    <source>
        <dbReference type="Proteomes" id="UP001237823"/>
    </source>
</evidence>
<reference evidence="5 6" key="1">
    <citation type="submission" date="2023-06" db="EMBL/GenBank/DDBJ databases">
        <authorList>
            <person name="Feng G."/>
            <person name="Li J."/>
            <person name="Zhu H."/>
        </authorList>
    </citation>
    <scope>NUCLEOTIDE SEQUENCE [LARGE SCALE GENOMIC DNA]</scope>
    <source>
        <strain evidence="5 6">RHCKG23</strain>
    </source>
</reference>
<evidence type="ECO:0000259" key="4">
    <source>
        <dbReference type="PROSITE" id="PS51186"/>
    </source>
</evidence>
<keyword evidence="6" id="KW-1185">Reference proteome</keyword>
<dbReference type="Proteomes" id="UP001237823">
    <property type="component" value="Unassembled WGS sequence"/>
</dbReference>
<dbReference type="RefSeq" id="WP_289458044.1">
    <property type="nucleotide sequence ID" value="NZ_JAUCML010000003.1"/>
</dbReference>
<keyword evidence="2 5" id="KW-0012">Acyltransferase</keyword>
<dbReference type="GO" id="GO:0016746">
    <property type="term" value="F:acyltransferase activity"/>
    <property type="evidence" value="ECO:0007669"/>
    <property type="project" value="UniProtKB-KW"/>
</dbReference>
<protein>
    <submittedName>
        <fullName evidence="5">GNAT family N-acetyltransferase</fullName>
        <ecNumber evidence="5">2.3.1.-</ecNumber>
    </submittedName>
</protein>
<feature type="region of interest" description="Disordered" evidence="3">
    <location>
        <begin position="340"/>
        <end position="367"/>
    </location>
</feature>
<proteinExistence type="predicted"/>
<sequence>MTIELRRVTAEDWAVWRPVRLAALADAPQAFGSRLGDWQDAPEHRWRTRLSLPGAVDLLAVEDDDVVGMASGVPDADDPALAELVSMWVAPDARGRGTVALLVDAIARSLTAQGVEQLELSVMPDNDRARRAYERIGFTATGTLGDRLPDGRYETVMRRDLTAERTLLAYERGADRYTDRTDDHRAGLVDDLLALVPACARVLELGSGPGRDADALESAGLRVDRTDGSVAFVDRLRSAGHDARVLDVRRDGWGGPYDAVFANAVLLHVPRSDTGAVLERARDAVRPGGILAATVKRGDGDGWSDRGLDDPRWFTYWDEDALAAAVTSAGWAAVDVRETTRPGAEERWLTVTARRPEGDRPDEEDRP</sequence>
<organism evidence="5 6">
    <name type="scientific">Curtobacterium citri</name>
    <dbReference type="NCBI Taxonomy" id="3055139"/>
    <lineage>
        <taxon>Bacteria</taxon>
        <taxon>Bacillati</taxon>
        <taxon>Actinomycetota</taxon>
        <taxon>Actinomycetes</taxon>
        <taxon>Micrococcales</taxon>
        <taxon>Microbacteriaceae</taxon>
        <taxon>Curtobacterium</taxon>
    </lineage>
</organism>
<accession>A0ABT7T4Z6</accession>
<dbReference type="InterPro" id="IPR000182">
    <property type="entry name" value="GNAT_dom"/>
</dbReference>
<dbReference type="SUPFAM" id="SSF55729">
    <property type="entry name" value="Acyl-CoA N-acyltransferases (Nat)"/>
    <property type="match status" value="1"/>
</dbReference>
<keyword evidence="1 5" id="KW-0808">Transferase</keyword>
<evidence type="ECO:0000313" key="5">
    <source>
        <dbReference type="EMBL" id="MDM7884634.1"/>
    </source>
</evidence>
<evidence type="ECO:0000256" key="3">
    <source>
        <dbReference type="SAM" id="MobiDB-lite"/>
    </source>
</evidence>
<dbReference type="CDD" id="cd02440">
    <property type="entry name" value="AdoMet_MTases"/>
    <property type="match status" value="1"/>
</dbReference>
<dbReference type="Pfam" id="PF08242">
    <property type="entry name" value="Methyltransf_12"/>
    <property type="match status" value="1"/>
</dbReference>
<dbReference type="SUPFAM" id="SSF53335">
    <property type="entry name" value="S-adenosyl-L-methionine-dependent methyltransferases"/>
    <property type="match status" value="1"/>
</dbReference>
<dbReference type="InterPro" id="IPR013217">
    <property type="entry name" value="Methyltransf_12"/>
</dbReference>
<dbReference type="InterPro" id="IPR016181">
    <property type="entry name" value="Acyl_CoA_acyltransferase"/>
</dbReference>
<name>A0ABT7T4Z6_9MICO</name>
<dbReference type="InterPro" id="IPR029063">
    <property type="entry name" value="SAM-dependent_MTases_sf"/>
</dbReference>
<dbReference type="EMBL" id="JAUCML010000003">
    <property type="protein sequence ID" value="MDM7884634.1"/>
    <property type="molecule type" value="Genomic_DNA"/>
</dbReference>
<dbReference type="EC" id="2.3.1.-" evidence="5"/>
<dbReference type="PANTHER" id="PTHR43877:SF2">
    <property type="entry name" value="AMINOALKYLPHOSPHONATE N-ACETYLTRANSFERASE-RELATED"/>
    <property type="match status" value="1"/>
</dbReference>